<protein>
    <recommendedName>
        <fullName evidence="4 11">Trigger factor</fullName>
        <shortName evidence="11">TF</shortName>
        <ecNumber evidence="3 11">5.2.1.8</ecNumber>
    </recommendedName>
    <alternativeName>
        <fullName evidence="10 11">PPIase</fullName>
    </alternativeName>
</protein>
<dbReference type="GO" id="GO:0043335">
    <property type="term" value="P:protein unfolding"/>
    <property type="evidence" value="ECO:0007669"/>
    <property type="project" value="TreeGrafter"/>
</dbReference>
<comment type="catalytic activity">
    <reaction evidence="1 11 12">
        <text>[protein]-peptidylproline (omega=180) = [protein]-peptidylproline (omega=0)</text>
        <dbReference type="Rhea" id="RHEA:16237"/>
        <dbReference type="Rhea" id="RHEA-COMP:10747"/>
        <dbReference type="Rhea" id="RHEA-COMP:10748"/>
        <dbReference type="ChEBI" id="CHEBI:83833"/>
        <dbReference type="ChEBI" id="CHEBI:83834"/>
        <dbReference type="EC" id="5.2.1.8"/>
    </reaction>
</comment>
<evidence type="ECO:0000313" key="15">
    <source>
        <dbReference type="EMBL" id="AJQ95851.1"/>
    </source>
</evidence>
<dbReference type="PATRIC" id="fig|1445510.3.peg.3792"/>
<comment type="domain">
    <text evidence="11">Consists of 3 domains; the N-terminus binds the ribosome, the middle domain has PPIase activity, while the C-terminus has intrinsic chaperone activity on its own.</text>
</comment>
<evidence type="ECO:0000256" key="11">
    <source>
        <dbReference type="HAMAP-Rule" id="MF_00303"/>
    </source>
</evidence>
<evidence type="ECO:0000256" key="5">
    <source>
        <dbReference type="ARBA" id="ARBA00022618"/>
    </source>
</evidence>
<dbReference type="InterPro" id="IPR036611">
    <property type="entry name" value="Trigger_fac_ribosome-bd_sf"/>
</dbReference>
<comment type="subcellular location">
    <subcellularLocation>
        <location evidence="11">Cytoplasm</location>
    </subcellularLocation>
    <text evidence="11">About half TF is bound to the ribosome near the polypeptide exit tunnel while the other half is free in the cytoplasm.</text>
</comment>
<dbReference type="HAMAP" id="MF_00303">
    <property type="entry name" value="Trigger_factor_Tig"/>
    <property type="match status" value="1"/>
</dbReference>
<dbReference type="InterPro" id="IPR005215">
    <property type="entry name" value="Trig_fac"/>
</dbReference>
<keyword evidence="11" id="KW-0963">Cytoplasm</keyword>
<name>A0A0C5VNG4_9GAMM</name>
<keyword evidence="9 11" id="KW-0131">Cell cycle</keyword>
<dbReference type="Proteomes" id="UP000032266">
    <property type="component" value="Chromosome"/>
</dbReference>
<dbReference type="InterPro" id="IPR046357">
    <property type="entry name" value="PPIase_dom_sf"/>
</dbReference>
<dbReference type="GO" id="GO:0051301">
    <property type="term" value="P:cell division"/>
    <property type="evidence" value="ECO:0007669"/>
    <property type="project" value="UniProtKB-KW"/>
</dbReference>
<proteinExistence type="inferred from homology"/>
<dbReference type="Pfam" id="PF05697">
    <property type="entry name" value="Trigger_N"/>
    <property type="match status" value="1"/>
</dbReference>
<dbReference type="SUPFAM" id="SSF102735">
    <property type="entry name" value="Trigger factor ribosome-binding domain"/>
    <property type="match status" value="1"/>
</dbReference>
<dbReference type="Pfam" id="PF00254">
    <property type="entry name" value="FKBP_C"/>
    <property type="match status" value="1"/>
</dbReference>
<dbReference type="EMBL" id="CP007142">
    <property type="protein sequence ID" value="AJQ95851.1"/>
    <property type="molecule type" value="Genomic_DNA"/>
</dbReference>
<dbReference type="Pfam" id="PF05698">
    <property type="entry name" value="Trigger_C"/>
    <property type="match status" value="1"/>
</dbReference>
<evidence type="ECO:0000256" key="7">
    <source>
        <dbReference type="ARBA" id="ARBA00023186"/>
    </source>
</evidence>
<dbReference type="InterPro" id="IPR008881">
    <property type="entry name" value="Trigger_fac_ribosome-bd_bac"/>
</dbReference>
<evidence type="ECO:0000256" key="12">
    <source>
        <dbReference type="PROSITE-ProRule" id="PRU00277"/>
    </source>
</evidence>
<dbReference type="PANTHER" id="PTHR30560:SF3">
    <property type="entry name" value="TRIGGER FACTOR-LIKE PROTEIN TIG, CHLOROPLASTIC"/>
    <property type="match status" value="1"/>
</dbReference>
<evidence type="ECO:0000256" key="3">
    <source>
        <dbReference type="ARBA" id="ARBA00013194"/>
    </source>
</evidence>
<evidence type="ECO:0000256" key="8">
    <source>
        <dbReference type="ARBA" id="ARBA00023235"/>
    </source>
</evidence>
<dbReference type="Gene3D" id="3.10.50.40">
    <property type="match status" value="1"/>
</dbReference>
<dbReference type="HOGENOM" id="CLU_033058_2_0_6"/>
<dbReference type="InterPro" id="IPR008880">
    <property type="entry name" value="Trigger_fac_C"/>
</dbReference>
<sequence length="433" mass="48780">MQISVETTSSLERRMTIGLPAEKIDSEVEKRLKDTARRVKIDGFRPGKVPVSVVRQRYGAGIRQEVVGEVMRNSWIEAISQEKITPAGMPTVEPVKNEKGEDFEFTATFEVYPQIELADLSSLEVEKASAEVLEADVDNMLQSLQKQKAEYVDVDRACQKDDKVKIDFVGRVDGEEFEGGKAEAQELVLGSGRMIPGFEEGVEGMAVGEEKTITVRFPDEYQAENLKGKDAEFDIKLHVVQEPKLPEINQEFIESFNSKATNLDEFKADIQKNMERESKQALGRKLKDSVVTQLLEKHDIPVPAALTKDEIQRLKYQAVQQFGGGQEFDPNALPDELFKDQAERRVKTGLIMNEIIKKFEIRAESEAVRAYIEELASVYQDPQSVIDYYYNNKEQLSQVEAVVIEDAVIEKIVSEAKVTEVSVTYEDSVKQGA</sequence>
<evidence type="ECO:0000256" key="1">
    <source>
        <dbReference type="ARBA" id="ARBA00000971"/>
    </source>
</evidence>
<evidence type="ECO:0000256" key="10">
    <source>
        <dbReference type="ARBA" id="ARBA00029986"/>
    </source>
</evidence>
<dbReference type="RefSeq" id="WP_044618014.1">
    <property type="nucleotide sequence ID" value="NZ_CP007142.1"/>
</dbReference>
<dbReference type="GO" id="GO:0003755">
    <property type="term" value="F:peptidyl-prolyl cis-trans isomerase activity"/>
    <property type="evidence" value="ECO:0007669"/>
    <property type="project" value="UniProtKB-UniRule"/>
</dbReference>
<keyword evidence="8 11" id="KW-0413">Isomerase</keyword>
<dbReference type="GO" id="GO:0051083">
    <property type="term" value="P:'de novo' cotranslational protein folding"/>
    <property type="evidence" value="ECO:0007669"/>
    <property type="project" value="TreeGrafter"/>
</dbReference>
<dbReference type="FunFam" id="3.10.50.40:FF:000001">
    <property type="entry name" value="Trigger factor"/>
    <property type="match status" value="1"/>
</dbReference>
<dbReference type="SUPFAM" id="SSF54534">
    <property type="entry name" value="FKBP-like"/>
    <property type="match status" value="1"/>
</dbReference>
<dbReference type="InterPro" id="IPR001179">
    <property type="entry name" value="PPIase_FKBP_dom"/>
</dbReference>
<dbReference type="GO" id="GO:0043022">
    <property type="term" value="F:ribosome binding"/>
    <property type="evidence" value="ECO:0007669"/>
    <property type="project" value="TreeGrafter"/>
</dbReference>
<dbReference type="NCBIfam" id="TIGR00115">
    <property type="entry name" value="tig"/>
    <property type="match status" value="1"/>
</dbReference>
<dbReference type="AlphaFoldDB" id="A0A0C5VNG4"/>
<dbReference type="OrthoDB" id="9767721at2"/>
<evidence type="ECO:0000256" key="4">
    <source>
        <dbReference type="ARBA" id="ARBA00016902"/>
    </source>
</evidence>
<evidence type="ECO:0000256" key="6">
    <source>
        <dbReference type="ARBA" id="ARBA00023110"/>
    </source>
</evidence>
<evidence type="ECO:0000259" key="14">
    <source>
        <dbReference type="PROSITE" id="PS50059"/>
    </source>
</evidence>
<dbReference type="Gene3D" id="1.10.3120.10">
    <property type="entry name" value="Trigger factor, C-terminal domain"/>
    <property type="match status" value="1"/>
</dbReference>
<dbReference type="InterPro" id="IPR037041">
    <property type="entry name" value="Trigger_fac_C_sf"/>
</dbReference>
<dbReference type="SUPFAM" id="SSF109998">
    <property type="entry name" value="Triger factor/SurA peptide-binding domain-like"/>
    <property type="match status" value="1"/>
</dbReference>
<keyword evidence="16" id="KW-1185">Reference proteome</keyword>
<dbReference type="Gene3D" id="3.30.70.1050">
    <property type="entry name" value="Trigger factor ribosome-binding domain"/>
    <property type="match status" value="1"/>
</dbReference>
<gene>
    <name evidence="11" type="primary">tig</name>
    <name evidence="15" type="ORF">YC6258_03815</name>
</gene>
<accession>A0A0C5VNG4</accession>
<dbReference type="PANTHER" id="PTHR30560">
    <property type="entry name" value="TRIGGER FACTOR CHAPERONE AND PEPTIDYL-PROLYL CIS/TRANS ISOMERASE"/>
    <property type="match status" value="1"/>
</dbReference>
<reference evidence="15 16" key="1">
    <citation type="submission" date="2014-01" db="EMBL/GenBank/DDBJ databases">
        <title>Full genme sequencing of cellulolytic bacterium Gynuella sunshinyii YC6258T gen. nov., sp. nov.</title>
        <authorList>
            <person name="Khan H."/>
            <person name="Chung E.J."/>
            <person name="Chung Y.R."/>
        </authorList>
    </citation>
    <scope>NUCLEOTIDE SEQUENCE [LARGE SCALE GENOMIC DNA]</scope>
    <source>
        <strain evidence="15 16">YC6258</strain>
    </source>
</reference>
<evidence type="ECO:0000256" key="2">
    <source>
        <dbReference type="ARBA" id="ARBA00005464"/>
    </source>
</evidence>
<organism evidence="15 16">
    <name type="scientific">Gynuella sunshinyii YC6258</name>
    <dbReference type="NCBI Taxonomy" id="1445510"/>
    <lineage>
        <taxon>Bacteria</taxon>
        <taxon>Pseudomonadati</taxon>
        <taxon>Pseudomonadota</taxon>
        <taxon>Gammaproteobacteria</taxon>
        <taxon>Oceanospirillales</taxon>
        <taxon>Saccharospirillaceae</taxon>
        <taxon>Gynuella</taxon>
    </lineage>
</organism>
<dbReference type="GO" id="GO:0015031">
    <property type="term" value="P:protein transport"/>
    <property type="evidence" value="ECO:0007669"/>
    <property type="project" value="UniProtKB-UniRule"/>
</dbReference>
<dbReference type="PROSITE" id="PS50059">
    <property type="entry name" value="FKBP_PPIASE"/>
    <property type="match status" value="1"/>
</dbReference>
<dbReference type="PIRSF" id="PIRSF003095">
    <property type="entry name" value="Trigger_factor"/>
    <property type="match status" value="1"/>
</dbReference>
<dbReference type="EC" id="5.2.1.8" evidence="3 11"/>
<keyword evidence="6 11" id="KW-0697">Rotamase</keyword>
<comment type="similarity">
    <text evidence="2 11 13">Belongs to the FKBP-type PPIase family. Tig subfamily.</text>
</comment>
<dbReference type="GO" id="GO:0005737">
    <property type="term" value="C:cytoplasm"/>
    <property type="evidence" value="ECO:0007669"/>
    <property type="project" value="UniProtKB-SubCell"/>
</dbReference>
<keyword evidence="5 11" id="KW-0132">Cell division</keyword>
<evidence type="ECO:0000256" key="9">
    <source>
        <dbReference type="ARBA" id="ARBA00023306"/>
    </source>
</evidence>
<comment type="function">
    <text evidence="11">Involved in protein export. Acts as a chaperone by maintaining the newly synthesized protein in an open conformation. Functions as a peptidyl-prolyl cis-trans isomerase.</text>
</comment>
<dbReference type="InterPro" id="IPR027304">
    <property type="entry name" value="Trigger_fact/SurA_dom_sf"/>
</dbReference>
<keyword evidence="7 11" id="KW-0143">Chaperone</keyword>
<feature type="domain" description="PPIase FKBP-type" evidence="14">
    <location>
        <begin position="161"/>
        <end position="249"/>
    </location>
</feature>
<evidence type="ECO:0000313" key="16">
    <source>
        <dbReference type="Proteomes" id="UP000032266"/>
    </source>
</evidence>
<evidence type="ECO:0000256" key="13">
    <source>
        <dbReference type="RuleBase" id="RU003914"/>
    </source>
</evidence>
<dbReference type="GO" id="GO:0044183">
    <property type="term" value="F:protein folding chaperone"/>
    <property type="evidence" value="ECO:0007669"/>
    <property type="project" value="TreeGrafter"/>
</dbReference>
<dbReference type="STRING" id="1445510.YC6258_03815"/>
<dbReference type="KEGG" id="gsn:YC6258_03815"/>